<sequence length="69" mass="7491">MVLATTRIASCESYSCIAITNALEAPIELGSYSISMDQKQFPEHIKLSPQNISHPITTSSSVQGGSTYW</sequence>
<accession>A0A915JFE1</accession>
<feature type="region of interest" description="Disordered" evidence="1">
    <location>
        <begin position="48"/>
        <end position="69"/>
    </location>
</feature>
<keyword evidence="2" id="KW-1185">Reference proteome</keyword>
<protein>
    <submittedName>
        <fullName evidence="3">Uncharacterized protein</fullName>
    </submittedName>
</protein>
<name>A0A915JFE1_ROMCU</name>
<dbReference type="AlphaFoldDB" id="A0A915JFE1"/>
<proteinExistence type="predicted"/>
<evidence type="ECO:0000313" key="2">
    <source>
        <dbReference type="Proteomes" id="UP000887565"/>
    </source>
</evidence>
<dbReference type="WBParaSite" id="nRc.2.0.1.t24535-RA">
    <property type="protein sequence ID" value="nRc.2.0.1.t24535-RA"/>
    <property type="gene ID" value="nRc.2.0.1.g24535"/>
</dbReference>
<dbReference type="Proteomes" id="UP000887565">
    <property type="component" value="Unplaced"/>
</dbReference>
<organism evidence="2 3">
    <name type="scientific">Romanomermis culicivorax</name>
    <name type="common">Nematode worm</name>
    <dbReference type="NCBI Taxonomy" id="13658"/>
    <lineage>
        <taxon>Eukaryota</taxon>
        <taxon>Metazoa</taxon>
        <taxon>Ecdysozoa</taxon>
        <taxon>Nematoda</taxon>
        <taxon>Enoplea</taxon>
        <taxon>Dorylaimia</taxon>
        <taxon>Mermithida</taxon>
        <taxon>Mermithoidea</taxon>
        <taxon>Mermithidae</taxon>
        <taxon>Romanomermis</taxon>
    </lineage>
</organism>
<evidence type="ECO:0000256" key="1">
    <source>
        <dbReference type="SAM" id="MobiDB-lite"/>
    </source>
</evidence>
<evidence type="ECO:0000313" key="3">
    <source>
        <dbReference type="WBParaSite" id="nRc.2.0.1.t24535-RA"/>
    </source>
</evidence>
<reference evidence="3" key="1">
    <citation type="submission" date="2022-11" db="UniProtKB">
        <authorList>
            <consortium name="WormBaseParasite"/>
        </authorList>
    </citation>
    <scope>IDENTIFICATION</scope>
</reference>